<dbReference type="RefSeq" id="WP_162363562.1">
    <property type="nucleotide sequence ID" value="NZ_CP047591.1"/>
</dbReference>
<dbReference type="EMBL" id="CP047591">
    <property type="protein sequence ID" value="QHI73800.1"/>
    <property type="molecule type" value="Genomic_DNA"/>
</dbReference>
<dbReference type="KEGG" id="amic:Ami3637_16685"/>
<accession>A0A6P1MGI1</accession>
<dbReference type="InterPro" id="IPR025400">
    <property type="entry name" value="Lin1244/Lin1753-like_N"/>
</dbReference>
<organism evidence="3 4">
    <name type="scientific">Aminipila terrae</name>
    <dbReference type="NCBI Taxonomy" id="2697030"/>
    <lineage>
        <taxon>Bacteria</taxon>
        <taxon>Bacillati</taxon>
        <taxon>Bacillota</taxon>
        <taxon>Clostridia</taxon>
        <taxon>Peptostreptococcales</taxon>
        <taxon>Anaerovoracaceae</taxon>
        <taxon>Aminipila</taxon>
    </lineage>
</organism>
<evidence type="ECO:0000259" key="2">
    <source>
        <dbReference type="Pfam" id="PF14297"/>
    </source>
</evidence>
<dbReference type="PANTHER" id="PTHR39196">
    <property type="entry name" value="PRIMOSOME, DNAD SUBUNIT"/>
    <property type="match status" value="1"/>
</dbReference>
<gene>
    <name evidence="3" type="ORF">Ami3637_16685</name>
</gene>
<dbReference type="PROSITE" id="PS51257">
    <property type="entry name" value="PROKAR_LIPOPROTEIN"/>
    <property type="match status" value="1"/>
</dbReference>
<reference evidence="3 4" key="1">
    <citation type="submission" date="2020-01" db="EMBL/GenBank/DDBJ databases">
        <title>Genomic analysis of Aminipila sp. CBA3637.</title>
        <authorList>
            <person name="Kim Y.B."/>
            <person name="Roh S.W."/>
        </authorList>
    </citation>
    <scope>NUCLEOTIDE SEQUENCE [LARGE SCALE GENOMIC DNA]</scope>
    <source>
        <strain evidence="3 4">CBA3637</strain>
    </source>
</reference>
<evidence type="ECO:0000313" key="3">
    <source>
        <dbReference type="EMBL" id="QHI73800.1"/>
    </source>
</evidence>
<dbReference type="Pfam" id="PF14297">
    <property type="entry name" value="Lin1244_N"/>
    <property type="match status" value="1"/>
</dbReference>
<feature type="domain" description="Lin1244/Lin1753-like N-terminal" evidence="2">
    <location>
        <begin position="4"/>
        <end position="91"/>
    </location>
</feature>
<dbReference type="AlphaFoldDB" id="A0A6P1MGI1"/>
<sequence>MGSLQDKKVKLIRGEFGAKGVLVLLNLWCACYGENGYYKEWDNDDCILMVDTVACGCTPSFIDEVVKGCIRRSIFDEGVFNAFGILTSRGIQRRYLRAVSNRDSIEMIAEYWLLDINNPKDVPASISKKLTFKNITLQNNLISLQNNPVNLQRNYTKERKGKESKEKESEESLTIPHSTLLGSFANVELSETELNELSVTFENYNDLINKVSEYLKNATRLYQSHYALICKIAREDKWPKKRKVVGEIESKPIESVPMPEELKKKMGLYYKSLEVEK</sequence>
<proteinExistence type="predicted"/>
<evidence type="ECO:0000313" key="4">
    <source>
        <dbReference type="Proteomes" id="UP000463883"/>
    </source>
</evidence>
<protein>
    <submittedName>
        <fullName evidence="3">DUF4373 domain-containing protein</fullName>
    </submittedName>
</protein>
<feature type="region of interest" description="Disordered" evidence="1">
    <location>
        <begin position="153"/>
        <end position="172"/>
    </location>
</feature>
<keyword evidence="4" id="KW-1185">Reference proteome</keyword>
<dbReference type="Proteomes" id="UP000463883">
    <property type="component" value="Chromosome"/>
</dbReference>
<feature type="compositionally biased region" description="Basic and acidic residues" evidence="1">
    <location>
        <begin position="155"/>
        <end position="170"/>
    </location>
</feature>
<dbReference type="PANTHER" id="PTHR39196:SF1">
    <property type="entry name" value="PRIMOSOME, DNAD SUBUNIT"/>
    <property type="match status" value="1"/>
</dbReference>
<evidence type="ECO:0000256" key="1">
    <source>
        <dbReference type="SAM" id="MobiDB-lite"/>
    </source>
</evidence>
<name>A0A6P1MGI1_9FIRM</name>